<dbReference type="InterPro" id="IPR012902">
    <property type="entry name" value="N_methyl_site"/>
</dbReference>
<comment type="similarity">
    <text evidence="9">Belongs to the GSP H family.</text>
</comment>
<dbReference type="NCBIfam" id="TIGR02532">
    <property type="entry name" value="IV_pilin_GFxxxE"/>
    <property type="match status" value="1"/>
</dbReference>
<evidence type="ECO:0000256" key="10">
    <source>
        <dbReference type="ARBA" id="ARBA00030775"/>
    </source>
</evidence>
<evidence type="ECO:0000256" key="2">
    <source>
        <dbReference type="ARBA" id="ARBA00021549"/>
    </source>
</evidence>
<keyword evidence="7 11" id="KW-1133">Transmembrane helix</keyword>
<dbReference type="GeneID" id="57396295"/>
<keyword evidence="4" id="KW-0488">Methylation</keyword>
<gene>
    <name evidence="13" type="ORF">PtoMrB4_10840</name>
</gene>
<evidence type="ECO:0000256" key="3">
    <source>
        <dbReference type="ARBA" id="ARBA00022475"/>
    </source>
</evidence>
<dbReference type="EMBL" id="AP022642">
    <property type="protein sequence ID" value="BCA27107.1"/>
    <property type="molecule type" value="Genomic_DNA"/>
</dbReference>
<keyword evidence="6 11" id="KW-0812">Transmembrane</keyword>
<dbReference type="GO" id="GO:0015628">
    <property type="term" value="P:protein secretion by the type II secretion system"/>
    <property type="evidence" value="ECO:0007669"/>
    <property type="project" value="InterPro"/>
</dbReference>
<dbReference type="InterPro" id="IPR045584">
    <property type="entry name" value="Pilin-like"/>
</dbReference>
<dbReference type="Pfam" id="PF07963">
    <property type="entry name" value="N_methyl"/>
    <property type="match status" value="1"/>
</dbReference>
<dbReference type="InterPro" id="IPR022346">
    <property type="entry name" value="T2SS_GspH"/>
</dbReference>
<protein>
    <recommendedName>
        <fullName evidence="2">Type II secretion system protein H</fullName>
    </recommendedName>
    <alternativeName>
        <fullName evidence="10">General secretion pathway protein H</fullName>
    </alternativeName>
</protein>
<name>A0A679GK55_9GAMM</name>
<feature type="transmembrane region" description="Helical" evidence="11">
    <location>
        <begin position="7"/>
        <end position="31"/>
    </location>
</feature>
<dbReference type="KEGG" id="poj:PtoMrB4_10840"/>
<dbReference type="GO" id="GO:0005886">
    <property type="term" value="C:plasma membrane"/>
    <property type="evidence" value="ECO:0007669"/>
    <property type="project" value="UniProtKB-SubCell"/>
</dbReference>
<evidence type="ECO:0000256" key="5">
    <source>
        <dbReference type="ARBA" id="ARBA00022519"/>
    </source>
</evidence>
<reference evidence="13 14" key="1">
    <citation type="journal article" date="2020" name="Microbiol. Resour. Announc.">
        <title>Complete genome sequence of Pseudomonas otitidis strain MrB4, isolated from Lake Biwa in Japan.</title>
        <authorList>
            <person name="Miyazaki K."/>
            <person name="Hase E."/>
            <person name="Maruya T."/>
        </authorList>
    </citation>
    <scope>NUCLEOTIDE SEQUENCE [LARGE SCALE GENOMIC DNA]</scope>
    <source>
        <strain evidence="13 14">MrB4</strain>
    </source>
</reference>
<evidence type="ECO:0000256" key="1">
    <source>
        <dbReference type="ARBA" id="ARBA00004377"/>
    </source>
</evidence>
<dbReference type="SUPFAM" id="SSF54523">
    <property type="entry name" value="Pili subunits"/>
    <property type="match status" value="1"/>
</dbReference>
<organism evidence="13 14">
    <name type="scientific">Metapseudomonas otitidis</name>
    <dbReference type="NCBI Taxonomy" id="319939"/>
    <lineage>
        <taxon>Bacteria</taxon>
        <taxon>Pseudomonadati</taxon>
        <taxon>Pseudomonadota</taxon>
        <taxon>Gammaproteobacteria</taxon>
        <taxon>Pseudomonadales</taxon>
        <taxon>Pseudomonadaceae</taxon>
        <taxon>Metapseudomonas</taxon>
    </lineage>
</organism>
<keyword evidence="3" id="KW-1003">Cell membrane</keyword>
<evidence type="ECO:0000313" key="13">
    <source>
        <dbReference type="EMBL" id="BCA27107.1"/>
    </source>
</evidence>
<evidence type="ECO:0000256" key="8">
    <source>
        <dbReference type="ARBA" id="ARBA00023136"/>
    </source>
</evidence>
<evidence type="ECO:0000313" key="14">
    <source>
        <dbReference type="Proteomes" id="UP000501237"/>
    </source>
</evidence>
<evidence type="ECO:0000256" key="11">
    <source>
        <dbReference type="SAM" id="Phobius"/>
    </source>
</evidence>
<dbReference type="GO" id="GO:0015627">
    <property type="term" value="C:type II protein secretion system complex"/>
    <property type="evidence" value="ECO:0007669"/>
    <property type="project" value="InterPro"/>
</dbReference>
<evidence type="ECO:0000259" key="12">
    <source>
        <dbReference type="Pfam" id="PF12019"/>
    </source>
</evidence>
<comment type="subcellular location">
    <subcellularLocation>
        <location evidence="1">Cell inner membrane</location>
        <topology evidence="1">Single-pass membrane protein</topology>
    </subcellularLocation>
</comment>
<feature type="domain" description="General secretion pathway GspH" evidence="12">
    <location>
        <begin position="46"/>
        <end position="149"/>
    </location>
</feature>
<dbReference type="RefSeq" id="WP_172432725.1">
    <property type="nucleotide sequence ID" value="NZ_AP022642.1"/>
</dbReference>
<dbReference type="Pfam" id="PF12019">
    <property type="entry name" value="GspH"/>
    <property type="match status" value="1"/>
</dbReference>
<dbReference type="PROSITE" id="PS00409">
    <property type="entry name" value="PROKAR_NTER_METHYL"/>
    <property type="match status" value="1"/>
</dbReference>
<dbReference type="AlphaFoldDB" id="A0A679GK55"/>
<evidence type="ECO:0000256" key="4">
    <source>
        <dbReference type="ARBA" id="ARBA00022481"/>
    </source>
</evidence>
<keyword evidence="5" id="KW-0997">Cell inner membrane</keyword>
<sequence>MRRDKRGFTLIELLVAVALIGILAGLGVPAFNSMLARNKAETDLKNLQGAFNIARLEAINRGSQMAVVATNGWGGVIEIREGSGADAAKVFRTIPGVAAGGVVAPSGSNDKVTTVIFDSLGGLDTPSGSIQFNYSQGGYTGTISVCAAGRVVLGSCQ</sequence>
<dbReference type="Gene3D" id="3.30.700.10">
    <property type="entry name" value="Glycoprotein, Type 4 Pilin"/>
    <property type="match status" value="1"/>
</dbReference>
<evidence type="ECO:0000256" key="6">
    <source>
        <dbReference type="ARBA" id="ARBA00022692"/>
    </source>
</evidence>
<dbReference type="Proteomes" id="UP000501237">
    <property type="component" value="Chromosome"/>
</dbReference>
<proteinExistence type="inferred from homology"/>
<keyword evidence="8 11" id="KW-0472">Membrane</keyword>
<evidence type="ECO:0000256" key="7">
    <source>
        <dbReference type="ARBA" id="ARBA00022989"/>
    </source>
</evidence>
<evidence type="ECO:0000256" key="9">
    <source>
        <dbReference type="ARBA" id="ARBA00025772"/>
    </source>
</evidence>
<accession>A0A679GK55</accession>